<accession>A0A1G9WMD5</accession>
<gene>
    <name evidence="2" type="ORF">SAMN04487949_2805</name>
</gene>
<feature type="compositionally biased region" description="Polar residues" evidence="1">
    <location>
        <begin position="56"/>
        <end position="69"/>
    </location>
</feature>
<evidence type="ECO:0000256" key="1">
    <source>
        <dbReference type="SAM" id="MobiDB-lite"/>
    </source>
</evidence>
<sequence>MTTDESLVASGVDVCERHGYAVERPARSWLPTAIATPEDRSAQEDRTRPKDRTTSADRTTSENQTTSDGRTADDVETVPFFGGERGPGPIAVEPLSASDVEPTTVISRLWNNSNNGRRSLFVVPGDDADALAQTVVGLLTSPACVADETEDGCRTFYNGPDRIKLAGGGYALHKAVDPDFQWFERPAEGDADAGRAGTDRRRVVLADDDEEVAVLDGVDDLGCPPASTFPYSYQRNPRDKCFHVTDRSGHEVGVFTDIRSMRAAAYEPVPMPFVPEHLFDASVRSLWGVLVDDADGARLYTADGRLEP</sequence>
<organism evidence="2 3">
    <name type="scientific">Halogranum gelatinilyticum</name>
    <dbReference type="NCBI Taxonomy" id="660521"/>
    <lineage>
        <taxon>Archaea</taxon>
        <taxon>Methanobacteriati</taxon>
        <taxon>Methanobacteriota</taxon>
        <taxon>Stenosarchaea group</taxon>
        <taxon>Halobacteria</taxon>
        <taxon>Halobacteriales</taxon>
        <taxon>Haloferacaceae</taxon>
    </lineage>
</organism>
<feature type="region of interest" description="Disordered" evidence="1">
    <location>
        <begin position="25"/>
        <end position="75"/>
    </location>
</feature>
<protein>
    <submittedName>
        <fullName evidence="2">Uncharacterized protein</fullName>
    </submittedName>
</protein>
<dbReference type="STRING" id="660521.SAMN04487949_2805"/>
<dbReference type="AlphaFoldDB" id="A0A1G9WMD5"/>
<dbReference type="RefSeq" id="WP_089698378.1">
    <property type="nucleotide sequence ID" value="NZ_FNHL01000003.1"/>
</dbReference>
<reference evidence="3" key="1">
    <citation type="submission" date="2016-10" db="EMBL/GenBank/DDBJ databases">
        <authorList>
            <person name="Varghese N."/>
            <person name="Submissions S."/>
        </authorList>
    </citation>
    <scope>NUCLEOTIDE SEQUENCE [LARGE SCALE GENOMIC DNA]</scope>
    <source>
        <strain evidence="3">CGMCC 1.10119</strain>
    </source>
</reference>
<dbReference type="OrthoDB" id="340836at2157"/>
<evidence type="ECO:0000313" key="3">
    <source>
        <dbReference type="Proteomes" id="UP000199451"/>
    </source>
</evidence>
<dbReference type="EMBL" id="FNHL01000003">
    <property type="protein sequence ID" value="SDM85321.1"/>
    <property type="molecule type" value="Genomic_DNA"/>
</dbReference>
<evidence type="ECO:0000313" key="2">
    <source>
        <dbReference type="EMBL" id="SDM85321.1"/>
    </source>
</evidence>
<dbReference type="Proteomes" id="UP000199451">
    <property type="component" value="Unassembled WGS sequence"/>
</dbReference>
<keyword evidence="3" id="KW-1185">Reference proteome</keyword>
<feature type="compositionally biased region" description="Basic and acidic residues" evidence="1">
    <location>
        <begin position="37"/>
        <end position="55"/>
    </location>
</feature>
<name>A0A1G9WMD5_9EURY</name>
<proteinExistence type="predicted"/>